<comment type="caution">
    <text evidence="2">The sequence shown here is derived from an EMBL/GenBank/DDBJ whole genome shotgun (WGS) entry which is preliminary data.</text>
</comment>
<protein>
    <submittedName>
        <fullName evidence="2">Uncharacterized protein</fullName>
    </submittedName>
</protein>
<dbReference type="EMBL" id="BGPR01022035">
    <property type="protein sequence ID" value="GBN87898.1"/>
    <property type="molecule type" value="Genomic_DNA"/>
</dbReference>
<feature type="compositionally biased region" description="Polar residues" evidence="1">
    <location>
        <begin position="15"/>
        <end position="30"/>
    </location>
</feature>
<gene>
    <name evidence="2" type="ORF">AVEN_272512_1</name>
</gene>
<evidence type="ECO:0000256" key="1">
    <source>
        <dbReference type="SAM" id="MobiDB-lite"/>
    </source>
</evidence>
<sequence length="87" mass="9873">MSHPRLRNYRYQPTAPAQLQISTNRPCSTTDINQPPLLNYRYQPTAPSAYLLYNLTTVNLVISVWRELDALATDGNIFGSSGNEMDR</sequence>
<keyword evidence="3" id="KW-1185">Reference proteome</keyword>
<feature type="region of interest" description="Disordered" evidence="1">
    <location>
        <begin position="1"/>
        <end position="30"/>
    </location>
</feature>
<proteinExistence type="predicted"/>
<dbReference type="AlphaFoldDB" id="A0A4Y2SI20"/>
<dbReference type="Proteomes" id="UP000499080">
    <property type="component" value="Unassembled WGS sequence"/>
</dbReference>
<reference evidence="2 3" key="1">
    <citation type="journal article" date="2019" name="Sci. Rep.">
        <title>Orb-weaving spider Araneus ventricosus genome elucidates the spidroin gene catalogue.</title>
        <authorList>
            <person name="Kono N."/>
            <person name="Nakamura H."/>
            <person name="Ohtoshi R."/>
            <person name="Moran D.A.P."/>
            <person name="Shinohara A."/>
            <person name="Yoshida Y."/>
            <person name="Fujiwara M."/>
            <person name="Mori M."/>
            <person name="Tomita M."/>
            <person name="Arakawa K."/>
        </authorList>
    </citation>
    <scope>NUCLEOTIDE SEQUENCE [LARGE SCALE GENOMIC DNA]</scope>
</reference>
<name>A0A4Y2SI20_ARAVE</name>
<organism evidence="2 3">
    <name type="scientific">Araneus ventricosus</name>
    <name type="common">Orbweaver spider</name>
    <name type="synonym">Epeira ventricosa</name>
    <dbReference type="NCBI Taxonomy" id="182803"/>
    <lineage>
        <taxon>Eukaryota</taxon>
        <taxon>Metazoa</taxon>
        <taxon>Ecdysozoa</taxon>
        <taxon>Arthropoda</taxon>
        <taxon>Chelicerata</taxon>
        <taxon>Arachnida</taxon>
        <taxon>Araneae</taxon>
        <taxon>Araneomorphae</taxon>
        <taxon>Entelegynae</taxon>
        <taxon>Araneoidea</taxon>
        <taxon>Araneidae</taxon>
        <taxon>Araneus</taxon>
    </lineage>
</organism>
<accession>A0A4Y2SI20</accession>
<evidence type="ECO:0000313" key="2">
    <source>
        <dbReference type="EMBL" id="GBN87898.1"/>
    </source>
</evidence>
<evidence type="ECO:0000313" key="3">
    <source>
        <dbReference type="Proteomes" id="UP000499080"/>
    </source>
</evidence>